<keyword evidence="2" id="KW-0378">Hydrolase</keyword>
<dbReference type="InterPro" id="IPR006104">
    <property type="entry name" value="Glyco_hydro_2_N"/>
</dbReference>
<dbReference type="InterPro" id="IPR051913">
    <property type="entry name" value="GH2_Domain-Containing"/>
</dbReference>
<dbReference type="Proteomes" id="UP000256690">
    <property type="component" value="Unassembled WGS sequence"/>
</dbReference>
<dbReference type="GeneID" id="38117153"/>
<accession>A0A3D8RSJ9</accession>
<dbReference type="NCBIfam" id="NF041463">
    <property type="entry name" value="GalB"/>
    <property type="match status" value="1"/>
</dbReference>
<dbReference type="Pfam" id="PF02837">
    <property type="entry name" value="Glyco_hydro_2_N"/>
    <property type="match status" value="1"/>
</dbReference>
<dbReference type="SUPFAM" id="SSF49785">
    <property type="entry name" value="Galactose-binding domain-like"/>
    <property type="match status" value="1"/>
</dbReference>
<dbReference type="GO" id="GO:0004553">
    <property type="term" value="F:hydrolase activity, hydrolyzing O-glycosyl compounds"/>
    <property type="evidence" value="ECO:0007669"/>
    <property type="project" value="InterPro"/>
</dbReference>
<dbReference type="PANTHER" id="PTHR42732:SF1">
    <property type="entry name" value="BETA-MANNOSIDASE"/>
    <property type="match status" value="1"/>
</dbReference>
<comment type="similarity">
    <text evidence="1">Belongs to the glycosyl hydrolase 2 family.</text>
</comment>
<sequence>MKLLSCIHLGWTLGLLGLPAQASPVQNTTAIASGNVRERTSLNKDWKFWHSKEIPDNVVYDLRPDANDSSLVVLKPWVLPSGNDYIADASAQYERPLTEPDIDLPYVENEFDDTDWEQVHLPHDWAIKGPFYTDEDPEIGSAMGRLPVQGVGWYRRKLDVSRKDKDDLVLLEIDGAMSYPIVWVNGHLVGGWPYGYNSFQLDITPYLKPGKGNQLAIRVENPAGDSSRWYPGAGIYRNVWLTKVNPIHVAHYGTKVTTKDISTRKATVDLEVQIENKADKTQKVEVVTEVFVHGSKHGRKVAQFPRQDISLQPESKGSVSVSTTIRDPRLWGPPPTQSPDLYVAVTSLYDARGRLLDIYKTKFGIRSVEYTPDNGLLVNGERVPIQGVNQHHDLGALGAAWNKRAARRQLEILQELGVNAIRTAHNPPTPELLELTDEMGFLVLDEIFDSWAQQKTESDFHLIFNDWSEPDLRSWLRRDRNHPSVIIWSYGNEIAEQNRDAVAAEIATYLQGIVKEEDTTRPTTASMNSAWPNSSFAGVVDLISLNYQGEGLRYGPAYAHLTGNRRDPQYDAFHAAHPEKLILGSEVAWSLSSRGSFSFPVTSYQSAPVNDTSGGNSTTLEISAYELYSADAGSAPDRVFSTQDQHPFVAGGFVWAGWDYIGEPYPYYDGARSAYSGIIDLAGFKKERFYQYQARWRPDFPMAHIVPHWTWPDRVGEVTPVHVFTSGDEAELFLNGVSQGRRKKEPLTYRIRWDDVVYEPGEVYVVAYKDGTEWATHTVRTAGAPAALRLSADREAIAADGEDLLFVTVEVVDAEGIVVPQADNLIHFEVSGPAEIVATDNGFQADFTAFPSHDRKAFNGLALAIVKGVDGRKGDIVVTASSQGVEKGEVVMKTV</sequence>
<dbReference type="GO" id="GO:0005975">
    <property type="term" value="P:carbohydrate metabolic process"/>
    <property type="evidence" value="ECO:0007669"/>
    <property type="project" value="InterPro"/>
</dbReference>
<dbReference type="OrthoDB" id="408532at2759"/>
<dbReference type="Pfam" id="PF00703">
    <property type="entry name" value="Glyco_hydro_2"/>
    <property type="match status" value="1"/>
</dbReference>
<feature type="domain" description="Glycosyl hydrolases family 2 sugar binding" evidence="8">
    <location>
        <begin position="113"/>
        <end position="243"/>
    </location>
</feature>
<evidence type="ECO:0000256" key="2">
    <source>
        <dbReference type="ARBA" id="ARBA00022801"/>
    </source>
</evidence>
<evidence type="ECO:0000259" key="10">
    <source>
        <dbReference type="Pfam" id="PF18565"/>
    </source>
</evidence>
<dbReference type="PRINTS" id="PR00132">
    <property type="entry name" value="GLHYDRLASE2"/>
</dbReference>
<evidence type="ECO:0000256" key="4">
    <source>
        <dbReference type="SAM" id="MobiDB-lite"/>
    </source>
</evidence>
<feature type="domain" description="Glycoside hydrolase family 2" evidence="10">
    <location>
        <begin position="788"/>
        <end position="890"/>
    </location>
</feature>
<evidence type="ECO:0000256" key="3">
    <source>
        <dbReference type="ARBA" id="ARBA00023295"/>
    </source>
</evidence>
<feature type="domain" description="Glycoside hydrolase family 2 catalytic" evidence="7">
    <location>
        <begin position="373"/>
        <end position="528"/>
    </location>
</feature>
<evidence type="ECO:0000313" key="12">
    <source>
        <dbReference type="Proteomes" id="UP000256690"/>
    </source>
</evidence>
<dbReference type="SUPFAM" id="SSF51445">
    <property type="entry name" value="(Trans)glycosidases"/>
    <property type="match status" value="1"/>
</dbReference>
<dbReference type="EMBL" id="PVWQ01000007">
    <property type="protein sequence ID" value="RDW76791.1"/>
    <property type="molecule type" value="Genomic_DNA"/>
</dbReference>
<feature type="chain" id="PRO_5017676958" evidence="5">
    <location>
        <begin position="23"/>
        <end position="895"/>
    </location>
</feature>
<feature type="signal peptide" evidence="5">
    <location>
        <begin position="1"/>
        <end position="22"/>
    </location>
</feature>
<evidence type="ECO:0000259" key="9">
    <source>
        <dbReference type="Pfam" id="PF16355"/>
    </source>
</evidence>
<dbReference type="Pfam" id="PF16355">
    <property type="entry name" value="DUF4982"/>
    <property type="match status" value="1"/>
</dbReference>
<dbReference type="AlphaFoldDB" id="A0A3D8RSJ9"/>
<dbReference type="InterPro" id="IPR040605">
    <property type="entry name" value="Glyco_hydro2_dom5"/>
</dbReference>
<protein>
    <submittedName>
        <fullName evidence="11">Beta-galactosidase</fullName>
    </submittedName>
</protein>
<comment type="caution">
    <text evidence="11">The sequence shown here is derived from an EMBL/GenBank/DDBJ whole genome shotgun (WGS) entry which is preliminary data.</text>
</comment>
<feature type="domain" description="Glycoside hydrolase family 2 immunoglobulin-like beta-sandwich" evidence="6">
    <location>
        <begin position="254"/>
        <end position="366"/>
    </location>
</feature>
<evidence type="ECO:0000259" key="8">
    <source>
        <dbReference type="Pfam" id="PF02837"/>
    </source>
</evidence>
<dbReference type="Gene3D" id="2.60.40.10">
    <property type="entry name" value="Immunoglobulins"/>
    <property type="match status" value="3"/>
</dbReference>
<dbReference type="InterPro" id="IPR023232">
    <property type="entry name" value="Glyco_hydro_2_AS"/>
</dbReference>
<feature type="domain" description="DUF4982" evidence="9">
    <location>
        <begin position="716"/>
        <end position="775"/>
    </location>
</feature>
<dbReference type="STRING" id="1810919.A0A3D8RSJ9"/>
<feature type="compositionally biased region" description="Polar residues" evidence="4">
    <location>
        <begin position="312"/>
        <end position="325"/>
    </location>
</feature>
<dbReference type="InterPro" id="IPR017853">
    <property type="entry name" value="GH"/>
</dbReference>
<evidence type="ECO:0000256" key="1">
    <source>
        <dbReference type="ARBA" id="ARBA00007401"/>
    </source>
</evidence>
<keyword evidence="5" id="KW-0732">Signal</keyword>
<dbReference type="PANTHER" id="PTHR42732">
    <property type="entry name" value="BETA-GALACTOSIDASE"/>
    <property type="match status" value="1"/>
</dbReference>
<keyword evidence="12" id="KW-1185">Reference proteome</keyword>
<gene>
    <name evidence="11" type="ORF">DSM5745_06783</name>
</gene>
<dbReference type="InterPro" id="IPR036156">
    <property type="entry name" value="Beta-gal/glucu_dom_sf"/>
</dbReference>
<dbReference type="PROSITE" id="PS00608">
    <property type="entry name" value="GLYCOSYL_HYDROL_F2_2"/>
    <property type="match status" value="1"/>
</dbReference>
<evidence type="ECO:0000313" key="11">
    <source>
        <dbReference type="EMBL" id="RDW76791.1"/>
    </source>
</evidence>
<dbReference type="Gene3D" id="3.20.20.80">
    <property type="entry name" value="Glycosidases"/>
    <property type="match status" value="1"/>
</dbReference>
<evidence type="ECO:0000259" key="6">
    <source>
        <dbReference type="Pfam" id="PF00703"/>
    </source>
</evidence>
<feature type="region of interest" description="Disordered" evidence="4">
    <location>
        <begin position="312"/>
        <end position="333"/>
    </location>
</feature>
<organism evidence="11 12">
    <name type="scientific">Aspergillus mulundensis</name>
    <dbReference type="NCBI Taxonomy" id="1810919"/>
    <lineage>
        <taxon>Eukaryota</taxon>
        <taxon>Fungi</taxon>
        <taxon>Dikarya</taxon>
        <taxon>Ascomycota</taxon>
        <taxon>Pezizomycotina</taxon>
        <taxon>Eurotiomycetes</taxon>
        <taxon>Eurotiomycetidae</taxon>
        <taxon>Eurotiales</taxon>
        <taxon>Aspergillaceae</taxon>
        <taxon>Aspergillus</taxon>
        <taxon>Aspergillus subgen. Nidulantes</taxon>
    </lineage>
</organism>
<dbReference type="SUPFAM" id="SSF49303">
    <property type="entry name" value="beta-Galactosidase/glucuronidase domain"/>
    <property type="match status" value="1"/>
</dbReference>
<dbReference type="InterPro" id="IPR032311">
    <property type="entry name" value="DUF4982"/>
</dbReference>
<dbReference type="InterPro" id="IPR006103">
    <property type="entry name" value="Glyco_hydro_2_cat"/>
</dbReference>
<dbReference type="Gene3D" id="2.60.120.260">
    <property type="entry name" value="Galactose-binding domain-like"/>
    <property type="match status" value="1"/>
</dbReference>
<evidence type="ECO:0000256" key="5">
    <source>
        <dbReference type="SAM" id="SignalP"/>
    </source>
</evidence>
<dbReference type="InterPro" id="IPR013783">
    <property type="entry name" value="Ig-like_fold"/>
</dbReference>
<evidence type="ECO:0000259" key="7">
    <source>
        <dbReference type="Pfam" id="PF02836"/>
    </source>
</evidence>
<dbReference type="InterPro" id="IPR008979">
    <property type="entry name" value="Galactose-bd-like_sf"/>
</dbReference>
<reference evidence="11 12" key="1">
    <citation type="journal article" date="2018" name="IMA Fungus">
        <title>IMA Genome-F 9: Draft genome sequence of Annulohypoxylon stygium, Aspergillus mulundensis, Berkeleyomyces basicola (syn. Thielaviopsis basicola), Ceratocystis smalleyi, two Cercospora beticola strains, Coleophoma cylindrospora, Fusarium fracticaudum, Phialophora cf. hyalina, and Morchella septimelata.</title>
        <authorList>
            <person name="Wingfield B.D."/>
            <person name="Bills G.F."/>
            <person name="Dong Y."/>
            <person name="Huang W."/>
            <person name="Nel W.J."/>
            <person name="Swalarsk-Parry B.S."/>
            <person name="Vaghefi N."/>
            <person name="Wilken P.M."/>
            <person name="An Z."/>
            <person name="de Beer Z.W."/>
            <person name="De Vos L."/>
            <person name="Chen L."/>
            <person name="Duong T.A."/>
            <person name="Gao Y."/>
            <person name="Hammerbacher A."/>
            <person name="Kikkert J.R."/>
            <person name="Li Y."/>
            <person name="Li H."/>
            <person name="Li K."/>
            <person name="Li Q."/>
            <person name="Liu X."/>
            <person name="Ma X."/>
            <person name="Naidoo K."/>
            <person name="Pethybridge S.J."/>
            <person name="Sun J."/>
            <person name="Steenkamp E.T."/>
            <person name="van der Nest M.A."/>
            <person name="van Wyk S."/>
            <person name="Wingfield M.J."/>
            <person name="Xiong C."/>
            <person name="Yue Q."/>
            <person name="Zhang X."/>
        </authorList>
    </citation>
    <scope>NUCLEOTIDE SEQUENCE [LARGE SCALE GENOMIC DNA]</scope>
    <source>
        <strain evidence="11 12">DSM 5745</strain>
    </source>
</reference>
<proteinExistence type="inferred from homology"/>
<dbReference type="Pfam" id="PF18565">
    <property type="entry name" value="Glyco_hydro2_C5"/>
    <property type="match status" value="1"/>
</dbReference>
<dbReference type="RefSeq" id="XP_026603103.1">
    <property type="nucleotide sequence ID" value="XM_026748799.1"/>
</dbReference>
<dbReference type="InterPro" id="IPR048229">
    <property type="entry name" value="GalB-like"/>
</dbReference>
<dbReference type="UniPathway" id="UPA00280"/>
<name>A0A3D8RSJ9_9EURO</name>
<dbReference type="Pfam" id="PF02836">
    <property type="entry name" value="Glyco_hydro_2_C"/>
    <property type="match status" value="1"/>
</dbReference>
<dbReference type="InterPro" id="IPR006102">
    <property type="entry name" value="Ig-like_GH2"/>
</dbReference>
<keyword evidence="3" id="KW-0326">Glycosidase</keyword>
<dbReference type="InterPro" id="IPR006101">
    <property type="entry name" value="Glyco_hydro_2"/>
</dbReference>